<gene>
    <name evidence="2" type="ORF">Cgig2_021852</name>
</gene>
<dbReference type="Pfam" id="PF13966">
    <property type="entry name" value="zf-RVT"/>
    <property type="match status" value="1"/>
</dbReference>
<keyword evidence="3" id="KW-1185">Reference proteome</keyword>
<dbReference type="AlphaFoldDB" id="A0A9Q1JKJ7"/>
<organism evidence="2 3">
    <name type="scientific">Carnegiea gigantea</name>
    <dbReference type="NCBI Taxonomy" id="171969"/>
    <lineage>
        <taxon>Eukaryota</taxon>
        <taxon>Viridiplantae</taxon>
        <taxon>Streptophyta</taxon>
        <taxon>Embryophyta</taxon>
        <taxon>Tracheophyta</taxon>
        <taxon>Spermatophyta</taxon>
        <taxon>Magnoliopsida</taxon>
        <taxon>eudicotyledons</taxon>
        <taxon>Gunneridae</taxon>
        <taxon>Pentapetalae</taxon>
        <taxon>Caryophyllales</taxon>
        <taxon>Cactineae</taxon>
        <taxon>Cactaceae</taxon>
        <taxon>Cactoideae</taxon>
        <taxon>Echinocereeae</taxon>
        <taxon>Carnegiea</taxon>
    </lineage>
</organism>
<reference evidence="2" key="1">
    <citation type="submission" date="2022-04" db="EMBL/GenBank/DDBJ databases">
        <title>Carnegiea gigantea Genome sequencing and assembly v2.</title>
        <authorList>
            <person name="Copetti D."/>
            <person name="Sanderson M.J."/>
            <person name="Burquez A."/>
            <person name="Wojciechowski M.F."/>
        </authorList>
    </citation>
    <scope>NUCLEOTIDE SEQUENCE</scope>
    <source>
        <strain evidence="2">SGP5-SGP5p</strain>
        <tissue evidence="2">Aerial part</tissue>
    </source>
</reference>
<accession>A0A9Q1JKJ7</accession>
<dbReference type="OrthoDB" id="1937258at2759"/>
<evidence type="ECO:0000313" key="3">
    <source>
        <dbReference type="Proteomes" id="UP001153076"/>
    </source>
</evidence>
<dbReference type="InterPro" id="IPR026960">
    <property type="entry name" value="RVT-Znf"/>
</dbReference>
<comment type="caution">
    <text evidence="2">The sequence shown here is derived from an EMBL/GenBank/DDBJ whole genome shotgun (WGS) entry which is preliminary data.</text>
</comment>
<sequence>MIKAFSLSLGDENEDQLVWDRSSNGEFSIKLAINIIRGNDQVEKDPIWQLIWHSRGPQCLRFFLWLYAYDRLMTNLKQFKRGLSSSPCCKSCSEAEESFIHLMKTSSRTLLPHDWLFCNLKPQAQYGAHWPTLFTNTLWWIWKWHNIVCFENSDHIPSNPETFIKGRYREIIKTLDTSSSSELPLRSELHIKWLAPPVDWVKLNVDGASRGNPGLARGVGVLQGSLGN</sequence>
<dbReference type="EMBL" id="JAKOGI010002635">
    <property type="protein sequence ID" value="KAJ8421610.1"/>
    <property type="molecule type" value="Genomic_DNA"/>
</dbReference>
<protein>
    <recommendedName>
        <fullName evidence="1">Reverse transcriptase zinc-binding domain-containing protein</fullName>
    </recommendedName>
</protein>
<name>A0A9Q1JKJ7_9CARY</name>
<evidence type="ECO:0000259" key="1">
    <source>
        <dbReference type="Pfam" id="PF13966"/>
    </source>
</evidence>
<dbReference type="Proteomes" id="UP001153076">
    <property type="component" value="Unassembled WGS sequence"/>
</dbReference>
<evidence type="ECO:0000313" key="2">
    <source>
        <dbReference type="EMBL" id="KAJ8421610.1"/>
    </source>
</evidence>
<feature type="domain" description="Reverse transcriptase zinc-binding" evidence="1">
    <location>
        <begin position="27"/>
        <end position="107"/>
    </location>
</feature>
<proteinExistence type="predicted"/>